<dbReference type="RefSeq" id="WP_142897689.1">
    <property type="nucleotide sequence ID" value="NZ_ML660057.1"/>
</dbReference>
<reference evidence="1 2" key="1">
    <citation type="submission" date="2019-06" db="EMBL/GenBank/DDBJ databases">
        <title>Whole genome sequence for Rhodospirillaceae sp. R148.</title>
        <authorList>
            <person name="Wang G."/>
        </authorList>
    </citation>
    <scope>NUCLEOTIDE SEQUENCE [LARGE SCALE GENOMIC DNA]</scope>
    <source>
        <strain evidence="1 2">R148</strain>
    </source>
</reference>
<dbReference type="EMBL" id="VHSH01000006">
    <property type="protein sequence ID" value="TQV78355.1"/>
    <property type="molecule type" value="Genomic_DNA"/>
</dbReference>
<dbReference type="Pfam" id="PF10098">
    <property type="entry name" value="DUF2336"/>
    <property type="match status" value="1"/>
</dbReference>
<proteinExistence type="predicted"/>
<comment type="caution">
    <text evidence="1">The sequence shown here is derived from an EMBL/GenBank/DDBJ whole genome shotgun (WGS) entry which is preliminary data.</text>
</comment>
<keyword evidence="2" id="KW-1185">Reference proteome</keyword>
<dbReference type="AlphaFoldDB" id="A0A545TM81"/>
<protein>
    <submittedName>
        <fullName evidence="1">DUF2336 domain-containing protein</fullName>
    </submittedName>
</protein>
<evidence type="ECO:0000313" key="1">
    <source>
        <dbReference type="EMBL" id="TQV78355.1"/>
    </source>
</evidence>
<dbReference type="InterPro" id="IPR019285">
    <property type="entry name" value="DUF2336"/>
</dbReference>
<gene>
    <name evidence="1" type="ORF">FKG95_17460</name>
</gene>
<sequence length="320" mass="35039">MSELQPEKRAEVAQKLSNKLKTGMTPLECQLIWAIARQLAEDAVEAVRAALAESVGKCAFLPKDIGYTLAHDLESVAIPFLKVTEIFSEDELIEIAGDVSDAVRIAIAERQDLPLKVSNHLATVGSVEVAHALVQNETAALDDHGFTKITKRFESHQDLLELVAKRADLSPRIAMGLIKKVSKTAREQLETRYGMSPDFVNVLAQEAENHALLDLAEFKTAAEAMQYATDLNQKGELTHTFCLMAIRGGNLPFFEAAIAVRTGTSVQNVELILREGNTQATSLLCTKARLPSMLHREIVEKVRDVIEANNGVQPQSLSSS</sequence>
<evidence type="ECO:0000313" key="2">
    <source>
        <dbReference type="Proteomes" id="UP000315252"/>
    </source>
</evidence>
<dbReference type="OrthoDB" id="9798569at2"/>
<organism evidence="1 2">
    <name type="scientific">Denitrobaculum tricleocarpae</name>
    <dbReference type="NCBI Taxonomy" id="2591009"/>
    <lineage>
        <taxon>Bacteria</taxon>
        <taxon>Pseudomonadati</taxon>
        <taxon>Pseudomonadota</taxon>
        <taxon>Alphaproteobacteria</taxon>
        <taxon>Rhodospirillales</taxon>
        <taxon>Rhodospirillaceae</taxon>
        <taxon>Denitrobaculum</taxon>
    </lineage>
</organism>
<dbReference type="Proteomes" id="UP000315252">
    <property type="component" value="Unassembled WGS sequence"/>
</dbReference>
<name>A0A545TM81_9PROT</name>
<accession>A0A545TM81</accession>